<dbReference type="Proteomes" id="UP001444071">
    <property type="component" value="Unassembled WGS sequence"/>
</dbReference>
<proteinExistence type="predicted"/>
<sequence>MLRQIFRVTVSSYIQHVLPATGFSSQQRLRVSQAGIVNADVHAFVLRFDGCEHGLDVFHTGQVALVWDQDATVACSLTLCRQRLKRRKCLWFYFFQTFG</sequence>
<accession>A0ABV0VRQ0</accession>
<protein>
    <submittedName>
        <fullName evidence="1">Uncharacterized protein</fullName>
    </submittedName>
</protein>
<organism evidence="1 2">
    <name type="scientific">Xenotaenia resolanae</name>
    <dbReference type="NCBI Taxonomy" id="208358"/>
    <lineage>
        <taxon>Eukaryota</taxon>
        <taxon>Metazoa</taxon>
        <taxon>Chordata</taxon>
        <taxon>Craniata</taxon>
        <taxon>Vertebrata</taxon>
        <taxon>Euteleostomi</taxon>
        <taxon>Actinopterygii</taxon>
        <taxon>Neopterygii</taxon>
        <taxon>Teleostei</taxon>
        <taxon>Neoteleostei</taxon>
        <taxon>Acanthomorphata</taxon>
        <taxon>Ovalentaria</taxon>
        <taxon>Atherinomorphae</taxon>
        <taxon>Cyprinodontiformes</taxon>
        <taxon>Goodeidae</taxon>
        <taxon>Xenotaenia</taxon>
    </lineage>
</organism>
<gene>
    <name evidence="1" type="ORF">XENORESO_021436</name>
</gene>
<name>A0ABV0VRQ0_9TELE</name>
<evidence type="ECO:0000313" key="1">
    <source>
        <dbReference type="EMBL" id="MEQ2259890.1"/>
    </source>
</evidence>
<reference evidence="1 2" key="1">
    <citation type="submission" date="2021-06" db="EMBL/GenBank/DDBJ databases">
        <authorList>
            <person name="Palmer J.M."/>
        </authorList>
    </citation>
    <scope>NUCLEOTIDE SEQUENCE [LARGE SCALE GENOMIC DNA]</scope>
    <source>
        <strain evidence="1 2">XR_2019</strain>
        <tissue evidence="1">Muscle</tissue>
    </source>
</reference>
<keyword evidence="2" id="KW-1185">Reference proteome</keyword>
<comment type="caution">
    <text evidence="1">The sequence shown here is derived from an EMBL/GenBank/DDBJ whole genome shotgun (WGS) entry which is preliminary data.</text>
</comment>
<dbReference type="EMBL" id="JAHRIM010009012">
    <property type="protein sequence ID" value="MEQ2259890.1"/>
    <property type="molecule type" value="Genomic_DNA"/>
</dbReference>
<evidence type="ECO:0000313" key="2">
    <source>
        <dbReference type="Proteomes" id="UP001444071"/>
    </source>
</evidence>